<reference evidence="5" key="1">
    <citation type="submission" date="2020-03" db="EMBL/GenBank/DDBJ databases">
        <authorList>
            <person name="Weist P."/>
        </authorList>
    </citation>
    <scope>NUCLEOTIDE SEQUENCE</scope>
</reference>
<keyword evidence="3" id="KW-0732">Signal</keyword>
<organism evidence="5 6">
    <name type="scientific">Pleuronectes platessa</name>
    <name type="common">European plaice</name>
    <dbReference type="NCBI Taxonomy" id="8262"/>
    <lineage>
        <taxon>Eukaryota</taxon>
        <taxon>Metazoa</taxon>
        <taxon>Chordata</taxon>
        <taxon>Craniata</taxon>
        <taxon>Vertebrata</taxon>
        <taxon>Euteleostomi</taxon>
        <taxon>Actinopterygii</taxon>
        <taxon>Neopterygii</taxon>
        <taxon>Teleostei</taxon>
        <taxon>Neoteleostei</taxon>
        <taxon>Acanthomorphata</taxon>
        <taxon>Carangaria</taxon>
        <taxon>Pleuronectiformes</taxon>
        <taxon>Pleuronectoidei</taxon>
        <taxon>Pleuronectidae</taxon>
        <taxon>Pleuronectes</taxon>
    </lineage>
</organism>
<dbReference type="InterPro" id="IPR001073">
    <property type="entry name" value="C1q_dom"/>
</dbReference>
<comment type="caution">
    <text evidence="5">The sequence shown here is derived from an EMBL/GenBank/DDBJ whole genome shotgun (WGS) entry which is preliminary data.</text>
</comment>
<proteinExistence type="predicted"/>
<evidence type="ECO:0000259" key="4">
    <source>
        <dbReference type="PROSITE" id="PS50871"/>
    </source>
</evidence>
<evidence type="ECO:0000256" key="2">
    <source>
        <dbReference type="ARBA" id="ARBA00022525"/>
    </source>
</evidence>
<dbReference type="PROSITE" id="PS50871">
    <property type="entry name" value="C1Q"/>
    <property type="match status" value="1"/>
</dbReference>
<dbReference type="Pfam" id="PF00386">
    <property type="entry name" value="C1q"/>
    <property type="match status" value="1"/>
</dbReference>
<keyword evidence="2" id="KW-0964">Secreted</keyword>
<dbReference type="PRINTS" id="PR00007">
    <property type="entry name" value="COMPLEMNTC1Q"/>
</dbReference>
<dbReference type="SUPFAM" id="SSF49842">
    <property type="entry name" value="TNF-like"/>
    <property type="match status" value="1"/>
</dbReference>
<comment type="subcellular location">
    <subcellularLocation>
        <location evidence="1">Secreted</location>
    </subcellularLocation>
</comment>
<gene>
    <name evidence="5" type="ORF">PLEPLA_LOCUS3642</name>
</gene>
<accession>A0A9N7Y7W4</accession>
<dbReference type="GO" id="GO:0099558">
    <property type="term" value="P:maintenance of synapse structure"/>
    <property type="evidence" value="ECO:0007669"/>
    <property type="project" value="TreeGrafter"/>
</dbReference>
<evidence type="ECO:0000313" key="5">
    <source>
        <dbReference type="EMBL" id="CAB1415923.1"/>
    </source>
</evidence>
<feature type="domain" description="C1q" evidence="4">
    <location>
        <begin position="122"/>
        <end position="267"/>
    </location>
</feature>
<dbReference type="Proteomes" id="UP001153269">
    <property type="component" value="Unassembled WGS sequence"/>
</dbReference>
<dbReference type="PANTHER" id="PTHR22923:SF103">
    <property type="entry name" value="CEREBELLIN 20-RELATED"/>
    <property type="match status" value="1"/>
</dbReference>
<dbReference type="GO" id="GO:0005576">
    <property type="term" value="C:extracellular region"/>
    <property type="evidence" value="ECO:0007669"/>
    <property type="project" value="UniProtKB-SubCell"/>
</dbReference>
<evidence type="ECO:0000256" key="1">
    <source>
        <dbReference type="ARBA" id="ARBA00004613"/>
    </source>
</evidence>
<dbReference type="EMBL" id="CADEAL010000180">
    <property type="protein sequence ID" value="CAB1415923.1"/>
    <property type="molecule type" value="Genomic_DNA"/>
</dbReference>
<dbReference type="SMART" id="SM00110">
    <property type="entry name" value="C1Q"/>
    <property type="match status" value="1"/>
</dbReference>
<sequence length="267" mass="28921">MRKKSLYVVLRYEDLSTVYHASCPVSAGIDSSSTLTTIMDGWMNFTIVFLCLLLEAFCDQSSYSWSGAENAADSNLIGTECLSASCGCCLIQKQMTRMKIQFELVTVEMNRYLTESKTALNLTRGRSAFSVSLTNTMSCTVPASNDRRIIYGNVLLNLGGSYNVQTGIFTVPQSGVYCLTVTIHAKAPSGTNVASCARLQVNGNAVVALLSEQKGNDPQDSSSIVVTLKLKAEDEVDVLLPNGCVVCNEDQGEHYNTFTGFLLYAAS</sequence>
<evidence type="ECO:0000256" key="3">
    <source>
        <dbReference type="ARBA" id="ARBA00022729"/>
    </source>
</evidence>
<keyword evidence="6" id="KW-1185">Reference proteome</keyword>
<dbReference type="InterPro" id="IPR050822">
    <property type="entry name" value="Cerebellin_Synaptic_Org"/>
</dbReference>
<dbReference type="GO" id="GO:0045202">
    <property type="term" value="C:synapse"/>
    <property type="evidence" value="ECO:0007669"/>
    <property type="project" value="TreeGrafter"/>
</dbReference>
<name>A0A9N7Y7W4_PLEPL</name>
<dbReference type="Gene3D" id="2.60.120.40">
    <property type="match status" value="1"/>
</dbReference>
<dbReference type="InterPro" id="IPR008983">
    <property type="entry name" value="Tumour_necrosis_fac-like_dom"/>
</dbReference>
<protein>
    <recommendedName>
        <fullName evidence="4">C1q domain-containing protein</fullName>
    </recommendedName>
</protein>
<evidence type="ECO:0000313" key="6">
    <source>
        <dbReference type="Proteomes" id="UP001153269"/>
    </source>
</evidence>
<dbReference type="PANTHER" id="PTHR22923">
    <property type="entry name" value="CEREBELLIN-RELATED"/>
    <property type="match status" value="1"/>
</dbReference>
<dbReference type="AlphaFoldDB" id="A0A9N7Y7W4"/>